<dbReference type="EMBL" id="CAAJGR010000014">
    <property type="protein sequence ID" value="VHO05908.1"/>
    <property type="molecule type" value="Genomic_DNA"/>
</dbReference>
<name>A0A486XUE7_9GAMM</name>
<organism evidence="1">
    <name type="scientific">Rheinheimera sp. BAL341</name>
    <dbReference type="NCBI Taxonomy" id="1708203"/>
    <lineage>
        <taxon>Bacteria</taxon>
        <taxon>Pseudomonadati</taxon>
        <taxon>Pseudomonadota</taxon>
        <taxon>Gammaproteobacteria</taxon>
        <taxon>Chromatiales</taxon>
        <taxon>Chromatiaceae</taxon>
        <taxon>Rheinheimera</taxon>
    </lineage>
</organism>
<evidence type="ECO:0000313" key="1">
    <source>
        <dbReference type="EMBL" id="VHO05908.1"/>
    </source>
</evidence>
<evidence type="ECO:0008006" key="2">
    <source>
        <dbReference type="Google" id="ProtNLM"/>
    </source>
</evidence>
<protein>
    <recommendedName>
        <fullName evidence="2">Antitoxin Xre/MbcA/ParS-like toxin-binding domain-containing protein</fullName>
    </recommendedName>
</protein>
<proteinExistence type="predicted"/>
<dbReference type="AlphaFoldDB" id="A0A486XUE7"/>
<reference evidence="1" key="1">
    <citation type="submission" date="2019-04" db="EMBL/GenBank/DDBJ databases">
        <authorList>
            <person name="Brambilla D."/>
        </authorList>
    </citation>
    <scope>NUCLEOTIDE SEQUENCE</scope>
    <source>
        <strain evidence="1">BAL1</strain>
    </source>
</reference>
<sequence>MATSPNDVSLFKTNAVALKLFLHIANEWQLTPVQRRQLFSFLTNQQYEAWMSGELNSEHTDLLILASQLMNIYKQLHQIFADPIQANRWIFKSNSELQGLSGYDLILQKSLVGATDLNSYLASQVN</sequence>
<accession>A0A486XUE7</accession>
<gene>
    <name evidence="1" type="ORF">BAL341_2986</name>
</gene>